<feature type="transmembrane region" description="Helical" evidence="9">
    <location>
        <begin position="20"/>
        <end position="40"/>
    </location>
</feature>
<evidence type="ECO:0000256" key="7">
    <source>
        <dbReference type="ARBA" id="ARBA00023303"/>
    </source>
</evidence>
<evidence type="ECO:0000256" key="2">
    <source>
        <dbReference type="ARBA" id="ARBA00022448"/>
    </source>
</evidence>
<dbReference type="PANTHER" id="PTHR11003">
    <property type="entry name" value="POTASSIUM CHANNEL, SUBFAMILY K"/>
    <property type="match status" value="1"/>
</dbReference>
<evidence type="ECO:0000256" key="9">
    <source>
        <dbReference type="SAM" id="Phobius"/>
    </source>
</evidence>
<dbReference type="InterPro" id="IPR013099">
    <property type="entry name" value="K_chnl_dom"/>
</dbReference>
<reference evidence="12" key="1">
    <citation type="submission" date="2022-11" db="UniProtKB">
        <authorList>
            <consortium name="WormBaseParasite"/>
        </authorList>
    </citation>
    <scope>IDENTIFICATION</scope>
</reference>
<evidence type="ECO:0000256" key="6">
    <source>
        <dbReference type="ARBA" id="ARBA00023136"/>
    </source>
</evidence>
<feature type="transmembrane region" description="Helical" evidence="9">
    <location>
        <begin position="183"/>
        <end position="204"/>
    </location>
</feature>
<dbReference type="WBParaSite" id="jg9856">
    <property type="protein sequence ID" value="jg9856"/>
    <property type="gene ID" value="jg9856"/>
</dbReference>
<keyword evidence="3 8" id="KW-0812">Transmembrane</keyword>
<dbReference type="AlphaFoldDB" id="A0A915ES46"/>
<dbReference type="GO" id="GO:0030322">
    <property type="term" value="P:stabilization of membrane potential"/>
    <property type="evidence" value="ECO:0007669"/>
    <property type="project" value="TreeGrafter"/>
</dbReference>
<keyword evidence="4 9" id="KW-1133">Transmembrane helix</keyword>
<evidence type="ECO:0000313" key="11">
    <source>
        <dbReference type="Proteomes" id="UP000887574"/>
    </source>
</evidence>
<dbReference type="SUPFAM" id="SSF81324">
    <property type="entry name" value="Voltage-gated potassium channels"/>
    <property type="match status" value="2"/>
</dbReference>
<dbReference type="GO" id="GO:0022841">
    <property type="term" value="F:potassium ion leak channel activity"/>
    <property type="evidence" value="ECO:0007669"/>
    <property type="project" value="TreeGrafter"/>
</dbReference>
<dbReference type="Gene3D" id="1.10.287.70">
    <property type="match status" value="1"/>
</dbReference>
<feature type="domain" description="Potassium channel" evidence="10">
    <location>
        <begin position="30"/>
        <end position="105"/>
    </location>
</feature>
<feature type="transmembrane region" description="Helical" evidence="9">
    <location>
        <begin position="157"/>
        <end position="176"/>
    </location>
</feature>
<dbReference type="Pfam" id="PF07885">
    <property type="entry name" value="Ion_trans_2"/>
    <property type="match status" value="2"/>
</dbReference>
<keyword evidence="2 8" id="KW-0813">Transport</keyword>
<evidence type="ECO:0000256" key="1">
    <source>
        <dbReference type="ARBA" id="ARBA00004141"/>
    </source>
</evidence>
<dbReference type="Proteomes" id="UP000887574">
    <property type="component" value="Unplaced"/>
</dbReference>
<evidence type="ECO:0000256" key="5">
    <source>
        <dbReference type="ARBA" id="ARBA00023065"/>
    </source>
</evidence>
<protein>
    <submittedName>
        <fullName evidence="12">Potassium channel domain-containing protein</fullName>
    </submittedName>
</protein>
<name>A0A915ES46_9BILA</name>
<keyword evidence="5 8" id="KW-0406">Ion transport</keyword>
<dbReference type="PRINTS" id="PR01333">
    <property type="entry name" value="2POREKCHANEL"/>
</dbReference>
<dbReference type="GO" id="GO:0015271">
    <property type="term" value="F:outward rectifier potassium channel activity"/>
    <property type="evidence" value="ECO:0007669"/>
    <property type="project" value="TreeGrafter"/>
</dbReference>
<evidence type="ECO:0000256" key="4">
    <source>
        <dbReference type="ARBA" id="ARBA00022989"/>
    </source>
</evidence>
<dbReference type="InterPro" id="IPR003280">
    <property type="entry name" value="2pore_dom_K_chnl"/>
</dbReference>
<sequence>MADFECKEDELAIEVLFSSIPHLLSVFLASVFILLGAVVFRHLDESIANEPWCEAVLFSFSTVTTIGYGKVVPRNPSSQLFCAVYCLVGIPLIFIVFSNMGEFLAEGYWLMDACWNGDKELIAIHDNLPLKSLSLIIILHSLIGGIIFHFWIDSMPFISAVYFSFISITTIGFGDLNPNPDNLFHTLIIIIYLSTGIVVMSTLFGSLSNHMKIFQNYLLVY</sequence>
<keyword evidence="7 8" id="KW-0407">Ion channel</keyword>
<comment type="similarity">
    <text evidence="8">Belongs to the two pore domain potassium channel (TC 1.A.1.8) family.</text>
</comment>
<keyword evidence="11" id="KW-1185">Reference proteome</keyword>
<accession>A0A915ES46</accession>
<feature type="transmembrane region" description="Helical" evidence="9">
    <location>
        <begin position="133"/>
        <end position="151"/>
    </location>
</feature>
<proteinExistence type="inferred from homology"/>
<comment type="subcellular location">
    <subcellularLocation>
        <location evidence="1">Membrane</location>
        <topology evidence="1">Multi-pass membrane protein</topology>
    </subcellularLocation>
</comment>
<dbReference type="GO" id="GO:0005886">
    <property type="term" value="C:plasma membrane"/>
    <property type="evidence" value="ECO:0007669"/>
    <property type="project" value="TreeGrafter"/>
</dbReference>
<organism evidence="11 12">
    <name type="scientific">Ditylenchus dipsaci</name>
    <dbReference type="NCBI Taxonomy" id="166011"/>
    <lineage>
        <taxon>Eukaryota</taxon>
        <taxon>Metazoa</taxon>
        <taxon>Ecdysozoa</taxon>
        <taxon>Nematoda</taxon>
        <taxon>Chromadorea</taxon>
        <taxon>Rhabditida</taxon>
        <taxon>Tylenchina</taxon>
        <taxon>Tylenchomorpha</taxon>
        <taxon>Sphaerularioidea</taxon>
        <taxon>Anguinidae</taxon>
        <taxon>Anguininae</taxon>
        <taxon>Ditylenchus</taxon>
    </lineage>
</organism>
<feature type="domain" description="Potassium channel" evidence="10">
    <location>
        <begin position="136"/>
        <end position="208"/>
    </location>
</feature>
<evidence type="ECO:0000256" key="3">
    <source>
        <dbReference type="ARBA" id="ARBA00022692"/>
    </source>
</evidence>
<keyword evidence="6 9" id="KW-0472">Membrane</keyword>
<evidence type="ECO:0000259" key="10">
    <source>
        <dbReference type="Pfam" id="PF07885"/>
    </source>
</evidence>
<dbReference type="PANTHER" id="PTHR11003:SF86">
    <property type="entry name" value="POTASSIUM CHANNEL DOMAIN-CONTAINING PROTEIN"/>
    <property type="match status" value="1"/>
</dbReference>
<evidence type="ECO:0000313" key="12">
    <source>
        <dbReference type="WBParaSite" id="jg9856"/>
    </source>
</evidence>
<feature type="transmembrane region" description="Helical" evidence="9">
    <location>
        <begin position="77"/>
        <end position="97"/>
    </location>
</feature>
<evidence type="ECO:0000256" key="8">
    <source>
        <dbReference type="RuleBase" id="RU003857"/>
    </source>
</evidence>